<sequence length="122" mass="12917">MSDKKKVTVLTSGDCPVLGIGSERISISGYKIQGSAGGTTELCVTIVGTISEIGLNACFKCLNMQEKEMTIRLHGSCRVLQTDSETIQLSGYKIQSSANGITELCLTITSAANEIELKASPE</sequence>
<evidence type="ECO:0000313" key="2">
    <source>
        <dbReference type="Proteomes" id="UP000307720"/>
    </source>
</evidence>
<protein>
    <submittedName>
        <fullName evidence="1">Uncharacterized protein</fullName>
    </submittedName>
</protein>
<proteinExistence type="predicted"/>
<comment type="caution">
    <text evidence="1">The sequence shown here is derived from an EMBL/GenBank/DDBJ whole genome shotgun (WGS) entry which is preliminary data.</text>
</comment>
<dbReference type="EMBL" id="SRZB01000045">
    <property type="protein sequence ID" value="TGX96843.1"/>
    <property type="molecule type" value="Genomic_DNA"/>
</dbReference>
<organism evidence="1 2">
    <name type="scientific">Hominisplanchenecus murintestinalis</name>
    <dbReference type="NCBI Taxonomy" id="2941517"/>
    <lineage>
        <taxon>Bacteria</taxon>
        <taxon>Bacillati</taxon>
        <taxon>Bacillota</taxon>
        <taxon>Clostridia</taxon>
        <taxon>Lachnospirales</taxon>
        <taxon>Lachnospiraceae</taxon>
        <taxon>Hominisplanchenecus</taxon>
    </lineage>
</organism>
<keyword evidence="2" id="KW-1185">Reference proteome</keyword>
<evidence type="ECO:0000313" key="1">
    <source>
        <dbReference type="EMBL" id="TGX96843.1"/>
    </source>
</evidence>
<gene>
    <name evidence="1" type="ORF">E5357_14730</name>
</gene>
<name>A0AC61QW01_9FIRM</name>
<accession>A0AC61QW01</accession>
<reference evidence="1" key="1">
    <citation type="submission" date="2019-04" db="EMBL/GenBank/DDBJ databases">
        <title>Microbes associate with the intestines of laboratory mice.</title>
        <authorList>
            <person name="Navarre W."/>
            <person name="Wong E."/>
            <person name="Huang K."/>
            <person name="Tropini C."/>
            <person name="Ng K."/>
            <person name="Yu B."/>
        </authorList>
    </citation>
    <scope>NUCLEOTIDE SEQUENCE</scope>
    <source>
        <strain evidence="1">NM72_1-8</strain>
    </source>
</reference>
<dbReference type="Proteomes" id="UP000307720">
    <property type="component" value="Unassembled WGS sequence"/>
</dbReference>